<evidence type="ECO:0000256" key="2">
    <source>
        <dbReference type="ARBA" id="ARBA00013807"/>
    </source>
</evidence>
<dbReference type="PANTHER" id="PTHR15157">
    <property type="entry name" value="UV RADIATION RESISTANCE-ASSOCIATED GENE PROTEIN"/>
    <property type="match status" value="1"/>
</dbReference>
<dbReference type="VEuPathDB" id="FungiDB:TAPDE_000771"/>
<sequence length="571" mass="65227">MLNHSIAQLRQIKILNICPQVNKAQHSSARLNSSSAKPLKNPRSNDDEFSIERPSPLRRRSTRNNLVGEQSASRLQRLDAAISKRTYETFVVLYDARETIYISEQQCGQSPVYDPFKVDSRQKMLEMAVYSKARHEKWSLLLRVDIPLNHMVARDDDDSSDDDNSVYLQFEDELWYSLPTIKENEEKKPQVNARAESYNYNQVMRLQNSTEFINDALLSISKLKKEMSELLQQADARIQRIRNLSILQDRISEVKNVSKALQKSSKSDRAKITKLRETCALRRSLLSTSRAHKTSVMNDLQESKNKQEERLPAFDLLSSEIRRLQRQVTTTLSHIYPIIITPTGSRIRGLRTAQNSDYWMQNHEKAAALGHIAHLVSLLSQYLDIPLRYPVRPISSHSYIFDPISLMPESSDVHGGPPYSLKKDYRFPLFFERGGVERLQWGVFLLNKDIEQLLQGRGLVCGDLRHSLQNLDGLVVWLVSVTEDEDKSLVPSRAPVRSENAALMSRVSNQDQSQSETVGAVEITDHEDLLAAQLRTRIKGKTRLPQLTEKDEHEDEIKTDMSSGAATIVPP</sequence>
<feature type="region of interest" description="Disordered" evidence="5">
    <location>
        <begin position="26"/>
        <end position="70"/>
    </location>
</feature>
<gene>
    <name evidence="6" type="ORF">TAPDE_000771</name>
</gene>
<evidence type="ECO:0000256" key="1">
    <source>
        <dbReference type="ARBA" id="ARBA00009574"/>
    </source>
</evidence>
<evidence type="ECO:0000256" key="5">
    <source>
        <dbReference type="SAM" id="MobiDB-lite"/>
    </source>
</evidence>
<evidence type="ECO:0000256" key="3">
    <source>
        <dbReference type="ARBA" id="ARBA00023054"/>
    </source>
</evidence>
<keyword evidence="3 4" id="KW-0175">Coiled coil</keyword>
<dbReference type="EMBL" id="CAHR02000025">
    <property type="protein sequence ID" value="CCG81082.1"/>
    <property type="molecule type" value="Genomic_DNA"/>
</dbReference>
<dbReference type="GO" id="GO:0000149">
    <property type="term" value="F:SNARE binding"/>
    <property type="evidence" value="ECO:0007669"/>
    <property type="project" value="TreeGrafter"/>
</dbReference>
<dbReference type="GO" id="GO:0032991">
    <property type="term" value="C:protein-containing complex"/>
    <property type="evidence" value="ECO:0007669"/>
    <property type="project" value="UniProtKB-ARBA"/>
</dbReference>
<organism evidence="6 7">
    <name type="scientific">Taphrina deformans (strain PYCC 5710 / ATCC 11124 / CBS 356.35 / IMI 108563 / JCM 9778 / NBRC 8474)</name>
    <name type="common">Peach leaf curl fungus</name>
    <name type="synonym">Lalaria deformans</name>
    <dbReference type="NCBI Taxonomy" id="1097556"/>
    <lineage>
        <taxon>Eukaryota</taxon>
        <taxon>Fungi</taxon>
        <taxon>Dikarya</taxon>
        <taxon>Ascomycota</taxon>
        <taxon>Taphrinomycotina</taxon>
        <taxon>Taphrinomycetes</taxon>
        <taxon>Taphrinales</taxon>
        <taxon>Taphrinaceae</taxon>
        <taxon>Taphrina</taxon>
    </lineage>
</organism>
<protein>
    <recommendedName>
        <fullName evidence="2">Autophagy-related protein 14</fullName>
    </recommendedName>
</protein>
<comment type="similarity">
    <text evidence="1">Belongs to the ATG14 family.</text>
</comment>
<evidence type="ECO:0000256" key="4">
    <source>
        <dbReference type="SAM" id="Coils"/>
    </source>
</evidence>
<feature type="coiled-coil region" evidence="4">
    <location>
        <begin position="213"/>
        <end position="244"/>
    </location>
</feature>
<dbReference type="AlphaFoldDB" id="R4X734"/>
<dbReference type="GO" id="GO:0000323">
    <property type="term" value="C:lytic vacuole"/>
    <property type="evidence" value="ECO:0007669"/>
    <property type="project" value="TreeGrafter"/>
</dbReference>
<feature type="region of interest" description="Disordered" evidence="5">
    <location>
        <begin position="543"/>
        <end position="571"/>
    </location>
</feature>
<dbReference type="eggNOG" id="KOG2896">
    <property type="taxonomic scope" value="Eukaryota"/>
</dbReference>
<feature type="compositionally biased region" description="Basic and acidic residues" evidence="5">
    <location>
        <begin position="548"/>
        <end position="559"/>
    </location>
</feature>
<dbReference type="GO" id="GO:0035493">
    <property type="term" value="P:SNARE complex assembly"/>
    <property type="evidence" value="ECO:0007669"/>
    <property type="project" value="TreeGrafter"/>
</dbReference>
<dbReference type="Proteomes" id="UP000013776">
    <property type="component" value="Unassembled WGS sequence"/>
</dbReference>
<dbReference type="OrthoDB" id="72772at2759"/>
<evidence type="ECO:0000313" key="6">
    <source>
        <dbReference type="EMBL" id="CCG81082.1"/>
    </source>
</evidence>
<proteinExistence type="inferred from homology"/>
<dbReference type="InterPro" id="IPR018791">
    <property type="entry name" value="UV_resistance/autophagy_Atg14"/>
</dbReference>
<keyword evidence="7" id="KW-1185">Reference proteome</keyword>
<name>R4X734_TAPDE</name>
<accession>R4X734</accession>
<dbReference type="Pfam" id="PF10186">
    <property type="entry name" value="ATG14"/>
    <property type="match status" value="1"/>
</dbReference>
<dbReference type="PANTHER" id="PTHR15157:SF5">
    <property type="entry name" value="UV RADIATION RESISTANCE-ASSOCIATED GENE PROTEIN"/>
    <property type="match status" value="1"/>
</dbReference>
<reference evidence="6 7" key="1">
    <citation type="journal article" date="2013" name="MBio">
        <title>Genome sequencing of the plant pathogen Taphrina deformans, the causal agent of peach leaf curl.</title>
        <authorList>
            <person name="Cisse O.H."/>
            <person name="Almeida J.M.G.C.F."/>
            <person name="Fonseca A."/>
            <person name="Kumar A.A."/>
            <person name="Salojaervi J."/>
            <person name="Overmyer K."/>
            <person name="Hauser P.M."/>
            <person name="Pagni M."/>
        </authorList>
    </citation>
    <scope>NUCLEOTIDE SEQUENCE [LARGE SCALE GENOMIC DNA]</scope>
    <source>
        <strain evidence="7">PYCC 5710 / ATCC 11124 / CBS 356.35 / IMI 108563 / JCM 9778 / NBRC 8474</strain>
    </source>
</reference>
<evidence type="ECO:0000313" key="7">
    <source>
        <dbReference type="Proteomes" id="UP000013776"/>
    </source>
</evidence>
<dbReference type="GO" id="GO:0005768">
    <property type="term" value="C:endosome"/>
    <property type="evidence" value="ECO:0007669"/>
    <property type="project" value="TreeGrafter"/>
</dbReference>
<feature type="compositionally biased region" description="Polar residues" evidence="5">
    <location>
        <begin position="26"/>
        <end position="36"/>
    </location>
</feature>
<dbReference type="STRING" id="1097556.R4X734"/>
<comment type="caution">
    <text evidence="6">The sequence shown here is derived from an EMBL/GenBank/DDBJ whole genome shotgun (WGS) entry which is preliminary data.</text>
</comment>